<dbReference type="SUPFAM" id="SSF58104">
    <property type="entry name" value="Methyl-accepting chemotaxis protein (MCP) signaling domain"/>
    <property type="match status" value="1"/>
</dbReference>
<dbReference type="Proteomes" id="UP000500857">
    <property type="component" value="Chromosome"/>
</dbReference>
<evidence type="ECO:0000259" key="2">
    <source>
        <dbReference type="Pfam" id="PF02470"/>
    </source>
</evidence>
<accession>A0A6H1TUW9</accession>
<evidence type="ECO:0000313" key="3">
    <source>
        <dbReference type="EMBL" id="QIZ70215.1"/>
    </source>
</evidence>
<evidence type="ECO:0000313" key="4">
    <source>
        <dbReference type="Proteomes" id="UP000500857"/>
    </source>
</evidence>
<feature type="domain" description="Mce/MlaD" evidence="2">
    <location>
        <begin position="38"/>
        <end position="113"/>
    </location>
</feature>
<organism evidence="3 4">
    <name type="scientific">Oxynema aestuarii AP17</name>
    <dbReference type="NCBI Taxonomy" id="2064643"/>
    <lineage>
        <taxon>Bacteria</taxon>
        <taxon>Bacillati</taxon>
        <taxon>Cyanobacteriota</taxon>
        <taxon>Cyanophyceae</taxon>
        <taxon>Oscillatoriophycideae</taxon>
        <taxon>Oscillatoriales</taxon>
        <taxon>Oscillatoriaceae</taxon>
        <taxon>Oxynema</taxon>
        <taxon>Oxynema aestuarii</taxon>
    </lineage>
</organism>
<sequence length="471" mass="49441">MRSRTLREGSVGLLILGALGLFGGIVLWLKGVTLGPQSYRILVEFANVVGMQEGASVRYRGVKVGRISSIQPGTNGVEVELTISPPDLVMPSEVLIEANQGGLIGETVVDITPLKPVPTRSANAPKPLDPQCNSDEIVCARDRLKGQIGVSFDELVRGSIRFTRLFSDPAFFNNLNSLVKNTTAASAEVTQLTRQINVLSQSVQKELTAVSSSTNQSALAIATAARQIGNAAGEFGSIADEIGTSVGEIGGAARQFGAIADDIGTSANRLNLTTVEVYRLVSNVNSLVASNRGTLVSTLNNLNQTSEQVRRTISAIAPTLANVEGQIGGGNFGTLFDNLNTLANNAAEVSANAAEASAALREFSSAVGTPTNLLLLQQTLDSARATFQNAQKITSDLDELTGDPTLRENIRNLIESLSDLLSSTQHLEQQTLLAQSLGTLSSTVHSATAHDPSALPSVSVEAIEPSLSQSP</sequence>
<keyword evidence="4" id="KW-1185">Reference proteome</keyword>
<dbReference type="RefSeq" id="WP_168568370.1">
    <property type="nucleotide sequence ID" value="NZ_CP051167.1"/>
</dbReference>
<dbReference type="InterPro" id="IPR039342">
    <property type="entry name" value="TGD2-like"/>
</dbReference>
<evidence type="ECO:0000256" key="1">
    <source>
        <dbReference type="SAM" id="Phobius"/>
    </source>
</evidence>
<dbReference type="KEGG" id="oxy:HCG48_06220"/>
<keyword evidence="1" id="KW-0812">Transmembrane</keyword>
<feature type="transmembrane region" description="Helical" evidence="1">
    <location>
        <begin position="12"/>
        <end position="29"/>
    </location>
</feature>
<dbReference type="AlphaFoldDB" id="A0A6H1TUW9"/>
<keyword evidence="1" id="KW-0472">Membrane</keyword>
<protein>
    <submittedName>
        <fullName evidence="3">MCE family protein</fullName>
    </submittedName>
</protein>
<reference evidence="3 4" key="1">
    <citation type="submission" date="2020-04" db="EMBL/GenBank/DDBJ databases">
        <authorList>
            <person name="Basu S."/>
            <person name="Maruthanayagam V."/>
            <person name="Chakraborty S."/>
            <person name="Pramanik A."/>
            <person name="Mukherjee J."/>
            <person name="Brink B."/>
        </authorList>
    </citation>
    <scope>NUCLEOTIDE SEQUENCE [LARGE SCALE GENOMIC DNA]</scope>
    <source>
        <strain evidence="3 4">AP17</strain>
    </source>
</reference>
<dbReference type="InterPro" id="IPR003399">
    <property type="entry name" value="Mce/MlaD"/>
</dbReference>
<name>A0A6H1TUW9_9CYAN</name>
<dbReference type="PANTHER" id="PTHR34675:SF1">
    <property type="entry name" value="PROTEIN TRIGALACTOSYLDIACYLGLYCEROL 2, CHLOROPLASTIC"/>
    <property type="match status" value="1"/>
</dbReference>
<proteinExistence type="predicted"/>
<gene>
    <name evidence="3" type="ORF">HCG48_06220</name>
</gene>
<dbReference type="PANTHER" id="PTHR34675">
    <property type="entry name" value="PROTEIN TRIGALACTOSYLDIACYLGLYCEROL 2, CHLOROPLASTIC"/>
    <property type="match status" value="1"/>
</dbReference>
<dbReference type="EMBL" id="CP051167">
    <property type="protein sequence ID" value="QIZ70215.1"/>
    <property type="molecule type" value="Genomic_DNA"/>
</dbReference>
<keyword evidence="1" id="KW-1133">Transmembrane helix</keyword>
<dbReference type="Pfam" id="PF02470">
    <property type="entry name" value="MlaD"/>
    <property type="match status" value="1"/>
</dbReference>